<organism evidence="7 8">
    <name type="scientific">Thermosporothrix hazakensis</name>
    <dbReference type="NCBI Taxonomy" id="644383"/>
    <lineage>
        <taxon>Bacteria</taxon>
        <taxon>Bacillati</taxon>
        <taxon>Chloroflexota</taxon>
        <taxon>Ktedonobacteria</taxon>
        <taxon>Ktedonobacterales</taxon>
        <taxon>Thermosporotrichaceae</taxon>
        <taxon>Thermosporothrix</taxon>
    </lineage>
</organism>
<dbReference type="RefSeq" id="WP_111323724.1">
    <property type="nucleotide sequence ID" value="NZ_BIFX01000003.1"/>
</dbReference>
<evidence type="ECO:0000256" key="1">
    <source>
        <dbReference type="ARBA" id="ARBA00004651"/>
    </source>
</evidence>
<feature type="transmembrane region" description="Helical" evidence="5">
    <location>
        <begin position="21"/>
        <end position="45"/>
    </location>
</feature>
<evidence type="ECO:0000256" key="2">
    <source>
        <dbReference type="ARBA" id="ARBA00022692"/>
    </source>
</evidence>
<feature type="transmembrane region" description="Helical" evidence="5">
    <location>
        <begin position="315"/>
        <end position="333"/>
    </location>
</feature>
<dbReference type="SUPFAM" id="SSF103473">
    <property type="entry name" value="MFS general substrate transporter"/>
    <property type="match status" value="1"/>
</dbReference>
<dbReference type="PANTHER" id="PTHR42718:SF39">
    <property type="entry name" value="ACTINORHODIN TRANSPORTER-RELATED"/>
    <property type="match status" value="1"/>
</dbReference>
<feature type="transmembrane region" description="Helical" evidence="5">
    <location>
        <begin position="177"/>
        <end position="201"/>
    </location>
</feature>
<feature type="transmembrane region" description="Helical" evidence="5">
    <location>
        <begin position="89"/>
        <end position="116"/>
    </location>
</feature>
<feature type="transmembrane region" description="Helical" evidence="5">
    <location>
        <begin position="448"/>
        <end position="472"/>
    </location>
</feature>
<evidence type="ECO:0000256" key="4">
    <source>
        <dbReference type="ARBA" id="ARBA00023136"/>
    </source>
</evidence>
<feature type="transmembrane region" description="Helical" evidence="5">
    <location>
        <begin position="377"/>
        <end position="396"/>
    </location>
</feature>
<keyword evidence="4 5" id="KW-0472">Membrane</keyword>
<dbReference type="Pfam" id="PF07690">
    <property type="entry name" value="MFS_1"/>
    <property type="match status" value="1"/>
</dbReference>
<keyword evidence="3 5" id="KW-1133">Transmembrane helix</keyword>
<feature type="transmembrane region" description="Helical" evidence="5">
    <location>
        <begin position="147"/>
        <end position="171"/>
    </location>
</feature>
<dbReference type="OrthoDB" id="102502at2"/>
<accession>A0A326U4K3</accession>
<dbReference type="GO" id="GO:0022857">
    <property type="term" value="F:transmembrane transporter activity"/>
    <property type="evidence" value="ECO:0007669"/>
    <property type="project" value="InterPro"/>
</dbReference>
<dbReference type="PRINTS" id="PR01036">
    <property type="entry name" value="TCRTETB"/>
</dbReference>
<dbReference type="AlphaFoldDB" id="A0A326U4K3"/>
<evidence type="ECO:0000259" key="6">
    <source>
        <dbReference type="PROSITE" id="PS50850"/>
    </source>
</evidence>
<dbReference type="CDD" id="cd17321">
    <property type="entry name" value="MFS_MMR_MDR_like"/>
    <property type="match status" value="1"/>
</dbReference>
<reference evidence="7 8" key="1">
    <citation type="submission" date="2018-06" db="EMBL/GenBank/DDBJ databases">
        <title>Genomic Encyclopedia of Archaeal and Bacterial Type Strains, Phase II (KMG-II): from individual species to whole genera.</title>
        <authorList>
            <person name="Goeker M."/>
        </authorList>
    </citation>
    <scope>NUCLEOTIDE SEQUENCE [LARGE SCALE GENOMIC DNA]</scope>
    <source>
        <strain evidence="7 8">ATCC BAA-1881</strain>
    </source>
</reference>
<evidence type="ECO:0000313" key="8">
    <source>
        <dbReference type="Proteomes" id="UP000248806"/>
    </source>
</evidence>
<sequence>MEVNVSTSSGEGAQILDPRRWLMLVVVLCASLMSTIDEFIVNVAIPSIERELHTSFAEMQLVVAGYTLVYAVLLVTGGRLGDIYGRKRLFLLGVGLFTLSSALCGFAPSPLLLIIFRITKGVGAAMMAPQVVSFIQVGFAPAERPTAFGMVSAVSGLASVVGQVLGGFLIAANLFGLGWRIIFLVNVPIGLVALLAGMLLIRESRVETEQASLDYGGVALLSITLFLFVFPIVIGGEAGWPLWSILCLLLSIPFMLVFLVYEYRRKKRGKLPLVSLSLFRSLRFPSGLITVLLSSSLFSGLLFLLAFYLQTMLHFTPLLSGFVFMASSISFILASSLSPRVTPRLGVLALPLAAVLVTVSYLLTVLAAQFFVPMWGMTPLLVGLFFLGSGMGLLVTPLMHRTLEGIGIDDVGSASGIYMTVMQLAAALGVAVIGMIFSLWTANTGSPLAGFVGSLIVTTILSLLLLITVFPLRRSLTQ</sequence>
<feature type="transmembrane region" description="Helical" evidence="5">
    <location>
        <begin position="122"/>
        <end position="140"/>
    </location>
</feature>
<dbReference type="EMBL" id="QKUF01000011">
    <property type="protein sequence ID" value="PZW27978.1"/>
    <property type="molecule type" value="Genomic_DNA"/>
</dbReference>
<feature type="transmembrane region" description="Helical" evidence="5">
    <location>
        <begin position="282"/>
        <end position="309"/>
    </location>
</feature>
<feature type="transmembrane region" description="Helical" evidence="5">
    <location>
        <begin position="57"/>
        <end position="77"/>
    </location>
</feature>
<dbReference type="GO" id="GO:0005886">
    <property type="term" value="C:plasma membrane"/>
    <property type="evidence" value="ECO:0007669"/>
    <property type="project" value="UniProtKB-SubCell"/>
</dbReference>
<evidence type="ECO:0000256" key="3">
    <source>
        <dbReference type="ARBA" id="ARBA00022989"/>
    </source>
</evidence>
<keyword evidence="2 5" id="KW-0812">Transmembrane</keyword>
<name>A0A326U4K3_THEHA</name>
<gene>
    <name evidence="7" type="ORF">EI42_03356</name>
</gene>
<comment type="caution">
    <text evidence="7">The sequence shown here is derived from an EMBL/GenBank/DDBJ whole genome shotgun (WGS) entry which is preliminary data.</text>
</comment>
<keyword evidence="8" id="KW-1185">Reference proteome</keyword>
<proteinExistence type="predicted"/>
<dbReference type="InterPro" id="IPR036259">
    <property type="entry name" value="MFS_trans_sf"/>
</dbReference>
<dbReference type="PANTHER" id="PTHR42718">
    <property type="entry name" value="MAJOR FACILITATOR SUPERFAMILY MULTIDRUG TRANSPORTER MFSC"/>
    <property type="match status" value="1"/>
</dbReference>
<dbReference type="InterPro" id="IPR020846">
    <property type="entry name" value="MFS_dom"/>
</dbReference>
<feature type="transmembrane region" description="Helical" evidence="5">
    <location>
        <begin position="417"/>
        <end position="442"/>
    </location>
</feature>
<feature type="transmembrane region" description="Helical" evidence="5">
    <location>
        <begin position="345"/>
        <end position="371"/>
    </location>
</feature>
<evidence type="ECO:0000313" key="7">
    <source>
        <dbReference type="EMBL" id="PZW27978.1"/>
    </source>
</evidence>
<dbReference type="Proteomes" id="UP000248806">
    <property type="component" value="Unassembled WGS sequence"/>
</dbReference>
<protein>
    <submittedName>
        <fullName evidence="7">EmrB/QacA subfamily drug resistance transporter</fullName>
    </submittedName>
</protein>
<feature type="domain" description="Major facilitator superfamily (MFS) profile" evidence="6">
    <location>
        <begin position="23"/>
        <end position="477"/>
    </location>
</feature>
<comment type="subcellular location">
    <subcellularLocation>
        <location evidence="1">Cell membrane</location>
        <topology evidence="1">Multi-pass membrane protein</topology>
    </subcellularLocation>
</comment>
<dbReference type="Gene3D" id="1.20.1250.20">
    <property type="entry name" value="MFS general substrate transporter like domains"/>
    <property type="match status" value="1"/>
</dbReference>
<dbReference type="InterPro" id="IPR011701">
    <property type="entry name" value="MFS"/>
</dbReference>
<feature type="transmembrane region" description="Helical" evidence="5">
    <location>
        <begin position="213"/>
        <end position="234"/>
    </location>
</feature>
<feature type="transmembrane region" description="Helical" evidence="5">
    <location>
        <begin position="240"/>
        <end position="261"/>
    </location>
</feature>
<dbReference type="Gene3D" id="1.20.1720.10">
    <property type="entry name" value="Multidrug resistance protein D"/>
    <property type="match status" value="1"/>
</dbReference>
<dbReference type="PROSITE" id="PS50850">
    <property type="entry name" value="MFS"/>
    <property type="match status" value="1"/>
</dbReference>
<evidence type="ECO:0000256" key="5">
    <source>
        <dbReference type="SAM" id="Phobius"/>
    </source>
</evidence>